<keyword evidence="2 8" id="KW-0812">Transmembrane</keyword>
<dbReference type="Gene3D" id="1.20.1070.10">
    <property type="entry name" value="Rhodopsin 7-helix transmembrane proteins"/>
    <property type="match status" value="1"/>
</dbReference>
<evidence type="ECO:0000313" key="10">
    <source>
        <dbReference type="EMBL" id="KAK6183775.1"/>
    </source>
</evidence>
<dbReference type="Proteomes" id="UP001347796">
    <property type="component" value="Unassembled WGS sequence"/>
</dbReference>
<feature type="transmembrane region" description="Helical" evidence="8">
    <location>
        <begin position="114"/>
        <end position="135"/>
    </location>
</feature>
<dbReference type="InterPro" id="IPR017452">
    <property type="entry name" value="GPCR_Rhodpsn_7TM"/>
</dbReference>
<dbReference type="PROSITE" id="PS50262">
    <property type="entry name" value="G_PROTEIN_RECEP_F1_2"/>
    <property type="match status" value="1"/>
</dbReference>
<name>A0AAN8JVU6_PATCE</name>
<dbReference type="InterPro" id="IPR050125">
    <property type="entry name" value="GPCR_opsins"/>
</dbReference>
<evidence type="ECO:0000256" key="3">
    <source>
        <dbReference type="ARBA" id="ARBA00022989"/>
    </source>
</evidence>
<keyword evidence="3 8" id="KW-1133">Transmembrane helix</keyword>
<dbReference type="GO" id="GO:0016020">
    <property type="term" value="C:membrane"/>
    <property type="evidence" value="ECO:0007669"/>
    <property type="project" value="UniProtKB-SubCell"/>
</dbReference>
<proteinExistence type="predicted"/>
<comment type="subcellular location">
    <subcellularLocation>
        <location evidence="1">Membrane</location>
        <topology evidence="1">Multi-pass membrane protein</topology>
    </subcellularLocation>
</comment>
<keyword evidence="7" id="KW-0807">Transducer</keyword>
<reference evidence="10 11" key="1">
    <citation type="submission" date="2024-01" db="EMBL/GenBank/DDBJ databases">
        <title>The genome of the rayed Mediterranean limpet Patella caerulea (Linnaeus, 1758).</title>
        <authorList>
            <person name="Anh-Thu Weber A."/>
            <person name="Halstead-Nussloch G."/>
        </authorList>
    </citation>
    <scope>NUCLEOTIDE SEQUENCE [LARGE SCALE GENOMIC DNA]</scope>
    <source>
        <strain evidence="10">AATW-2023a</strain>
        <tissue evidence="10">Whole specimen</tissue>
    </source>
</reference>
<evidence type="ECO:0000256" key="4">
    <source>
        <dbReference type="ARBA" id="ARBA00023040"/>
    </source>
</evidence>
<keyword evidence="4" id="KW-0297">G-protein coupled receptor</keyword>
<evidence type="ECO:0000256" key="6">
    <source>
        <dbReference type="ARBA" id="ARBA00023170"/>
    </source>
</evidence>
<evidence type="ECO:0000256" key="2">
    <source>
        <dbReference type="ARBA" id="ARBA00022692"/>
    </source>
</evidence>
<keyword evidence="5 8" id="KW-0472">Membrane</keyword>
<evidence type="ECO:0000256" key="1">
    <source>
        <dbReference type="ARBA" id="ARBA00004141"/>
    </source>
</evidence>
<dbReference type="AlphaFoldDB" id="A0AAN8JVU6"/>
<gene>
    <name evidence="10" type="ORF">SNE40_006377</name>
</gene>
<dbReference type="GO" id="GO:0004930">
    <property type="term" value="F:G protein-coupled receptor activity"/>
    <property type="evidence" value="ECO:0007669"/>
    <property type="project" value="UniProtKB-KW"/>
</dbReference>
<keyword evidence="6" id="KW-0675">Receptor</keyword>
<comment type="caution">
    <text evidence="10">The sequence shown here is derived from an EMBL/GenBank/DDBJ whole genome shotgun (WGS) entry which is preliminary data.</text>
</comment>
<dbReference type="PRINTS" id="PR00237">
    <property type="entry name" value="GPCRRHODOPSN"/>
</dbReference>
<evidence type="ECO:0000256" key="8">
    <source>
        <dbReference type="SAM" id="Phobius"/>
    </source>
</evidence>
<organism evidence="10 11">
    <name type="scientific">Patella caerulea</name>
    <name type="common">Rayed Mediterranean limpet</name>
    <dbReference type="NCBI Taxonomy" id="87958"/>
    <lineage>
        <taxon>Eukaryota</taxon>
        <taxon>Metazoa</taxon>
        <taxon>Spiralia</taxon>
        <taxon>Lophotrochozoa</taxon>
        <taxon>Mollusca</taxon>
        <taxon>Gastropoda</taxon>
        <taxon>Patellogastropoda</taxon>
        <taxon>Patelloidea</taxon>
        <taxon>Patellidae</taxon>
        <taxon>Patella</taxon>
    </lineage>
</organism>
<dbReference type="PANTHER" id="PTHR24240">
    <property type="entry name" value="OPSIN"/>
    <property type="match status" value="1"/>
</dbReference>
<dbReference type="InterPro" id="IPR000276">
    <property type="entry name" value="GPCR_Rhodpsn"/>
</dbReference>
<feature type="transmembrane region" description="Helical" evidence="8">
    <location>
        <begin position="36"/>
        <end position="61"/>
    </location>
</feature>
<evidence type="ECO:0000256" key="5">
    <source>
        <dbReference type="ARBA" id="ARBA00023136"/>
    </source>
</evidence>
<sequence>MYGMQYKDLSMDNFTDSNQSNDHNKFKSTFYPWEDYIIGVFLILGNITAVVLNLMVLIVTLKRRKQLRYPDYYIINLAVCDIGHPLFGYPMTIISSFSHEWVLGRIGCEMYGYLGFQFGVGSMATLAVMAFVRYLTVCKPSSGMLLVWLSLGQAYSDLH</sequence>
<feature type="transmembrane region" description="Helical" evidence="8">
    <location>
        <begin position="73"/>
        <end position="94"/>
    </location>
</feature>
<dbReference type="Pfam" id="PF00001">
    <property type="entry name" value="7tm_1"/>
    <property type="match status" value="1"/>
</dbReference>
<keyword evidence="11" id="KW-1185">Reference proteome</keyword>
<accession>A0AAN8JVU6</accession>
<feature type="domain" description="G-protein coupled receptors family 1 profile" evidence="9">
    <location>
        <begin position="52"/>
        <end position="159"/>
    </location>
</feature>
<dbReference type="EMBL" id="JAZGQO010000006">
    <property type="protein sequence ID" value="KAK6183775.1"/>
    <property type="molecule type" value="Genomic_DNA"/>
</dbReference>
<evidence type="ECO:0000259" key="9">
    <source>
        <dbReference type="PROSITE" id="PS50262"/>
    </source>
</evidence>
<evidence type="ECO:0000313" key="11">
    <source>
        <dbReference type="Proteomes" id="UP001347796"/>
    </source>
</evidence>
<protein>
    <recommendedName>
        <fullName evidence="9">G-protein coupled receptors family 1 profile domain-containing protein</fullName>
    </recommendedName>
</protein>
<evidence type="ECO:0000256" key="7">
    <source>
        <dbReference type="ARBA" id="ARBA00023224"/>
    </source>
</evidence>
<dbReference type="SUPFAM" id="SSF81321">
    <property type="entry name" value="Family A G protein-coupled receptor-like"/>
    <property type="match status" value="1"/>
</dbReference>